<dbReference type="PANTHER" id="PTHR32305">
    <property type="match status" value="1"/>
</dbReference>
<dbReference type="NCBIfam" id="TIGR03361">
    <property type="entry name" value="VI_Rhs_Vgr"/>
    <property type="match status" value="1"/>
</dbReference>
<dbReference type="RefSeq" id="WP_212495002.1">
    <property type="nucleotide sequence ID" value="NZ_JAFCJH010000060.1"/>
</dbReference>
<dbReference type="InterPro" id="IPR017847">
    <property type="entry name" value="T6SS_RhsGE_Vgr_subset"/>
</dbReference>
<dbReference type="Proteomes" id="UP001315278">
    <property type="component" value="Unassembled WGS sequence"/>
</dbReference>
<protein>
    <submittedName>
        <fullName evidence="6">Type VI secretion system tip protein VgrG</fullName>
    </submittedName>
</protein>
<evidence type="ECO:0000256" key="3">
    <source>
        <dbReference type="ARBA" id="ARBA00022525"/>
    </source>
</evidence>
<dbReference type="Pfam" id="PF22178">
    <property type="entry name" value="Gp5_trimer_C"/>
    <property type="match status" value="1"/>
</dbReference>
<evidence type="ECO:0000256" key="2">
    <source>
        <dbReference type="ARBA" id="ARBA00005558"/>
    </source>
</evidence>
<name>A0ABS5FWU4_9BRAD</name>
<dbReference type="SUPFAM" id="SSF69279">
    <property type="entry name" value="Phage tail proteins"/>
    <property type="match status" value="2"/>
</dbReference>
<sequence>MAADLNQSQRVAELKTPLGDNVLALVRFDGTEGLSELFEYHIEALSKQENIDFDKAIGQSCTLKLMAFKGKQRIYDGILTEARWIGKKQDHFHYRLVLRPWLWLLGHKADCRIFLDKNVKEIIQDVFTKAGFSDYEFRTTGDYDKIEYCVQYRETDLTFVSRLMEQFGIYFFFEPSDGKHLLVLADSRSSHKRIPELPKVPFYPLVEKDLHVEQHLSGWTWERRFRTGKIQFNDYDYLQPKKDLQAPKNASEKYTHSKLEVYDYPGKYDEKGKGEKFAQYRLEAEQAFDYRRHPEGDAPCLYPGGLVEVEKHPSQAENKEYLIVRASHMFGAQQYFGGGAEAADNQDQIYCGSFEFLPSERPFRSLPLTPKPRIYGIQTAKVVTKKGDDGEEISTDEHGRIWVKFHWDREPQKTCPIRVAQVWASKEWGGQFIPRVDMEVVVEFLEGDPDRPLVTGCVFNGDNKFPYKLPDNKTQSGVKSDSSKGHSGYNEFMFEDQKGSEFIRMHAEKDHLVTINANQTGTVGLGPDCPMGGDQTWTVGGNRSWTIQKGNDTVELQIGNQTITLDVGQQTVDAMMGINLNVCMGLSSIQITPASISITSPTINLTAMAAVNITAPTVNVGAVLNTPSLIAGAALISGIPI</sequence>
<dbReference type="Gene3D" id="2.30.110.50">
    <property type="match status" value="1"/>
</dbReference>
<dbReference type="SUPFAM" id="SSF69349">
    <property type="entry name" value="Phage fibre proteins"/>
    <property type="match status" value="1"/>
</dbReference>
<keyword evidence="7" id="KW-1185">Reference proteome</keyword>
<dbReference type="Gene3D" id="4.10.220.110">
    <property type="match status" value="1"/>
</dbReference>
<dbReference type="Gene3D" id="3.55.50.10">
    <property type="entry name" value="Baseplate protein-like domains"/>
    <property type="match status" value="1"/>
</dbReference>
<dbReference type="InterPro" id="IPR054030">
    <property type="entry name" value="Gp5_Vgr_C"/>
</dbReference>
<dbReference type="Pfam" id="PF05954">
    <property type="entry name" value="Phage_GPD"/>
    <property type="match status" value="1"/>
</dbReference>
<dbReference type="InterPro" id="IPR050708">
    <property type="entry name" value="T6SS_VgrG/RHS"/>
</dbReference>
<feature type="domain" description="Gp5/Type VI secretion system Vgr protein OB-fold" evidence="4">
    <location>
        <begin position="395"/>
        <end position="459"/>
    </location>
</feature>
<dbReference type="Pfam" id="PF04717">
    <property type="entry name" value="Phage_base_V"/>
    <property type="match status" value="1"/>
</dbReference>
<gene>
    <name evidence="6" type="primary">tssI</name>
    <name evidence="6" type="ORF">JQ615_35680</name>
</gene>
<evidence type="ECO:0000259" key="4">
    <source>
        <dbReference type="Pfam" id="PF04717"/>
    </source>
</evidence>
<feature type="domain" description="Gp5/Type VI secretion system Vgr C-terminal trimerisation" evidence="5">
    <location>
        <begin position="476"/>
        <end position="566"/>
    </location>
</feature>
<dbReference type="InterPro" id="IPR006533">
    <property type="entry name" value="T6SS_Vgr_RhsGE"/>
</dbReference>
<dbReference type="EMBL" id="JAFCJH010000060">
    <property type="protein sequence ID" value="MBR0800716.1"/>
    <property type="molecule type" value="Genomic_DNA"/>
</dbReference>
<dbReference type="InterPro" id="IPR037026">
    <property type="entry name" value="Vgr_OB-fold_dom_sf"/>
</dbReference>
<dbReference type="Gene3D" id="2.40.50.230">
    <property type="entry name" value="Gp5 N-terminal domain"/>
    <property type="match status" value="1"/>
</dbReference>
<comment type="similarity">
    <text evidence="2">Belongs to the VgrG protein family.</text>
</comment>
<evidence type="ECO:0000259" key="5">
    <source>
        <dbReference type="Pfam" id="PF22178"/>
    </source>
</evidence>
<dbReference type="PANTHER" id="PTHR32305:SF15">
    <property type="entry name" value="PROTEIN RHSA-RELATED"/>
    <property type="match status" value="1"/>
</dbReference>
<comment type="subcellular location">
    <subcellularLocation>
        <location evidence="1">Secreted</location>
    </subcellularLocation>
</comment>
<evidence type="ECO:0000313" key="6">
    <source>
        <dbReference type="EMBL" id="MBR0800716.1"/>
    </source>
</evidence>
<reference evidence="7" key="1">
    <citation type="journal article" date="2021" name="ISME J.">
        <title>Evolutionary origin and ecological implication of a unique nif island in free-living Bradyrhizobium lineages.</title>
        <authorList>
            <person name="Tao J."/>
        </authorList>
    </citation>
    <scope>NUCLEOTIDE SEQUENCE [LARGE SCALE GENOMIC DNA]</scope>
    <source>
        <strain evidence="7">SZCCT0434</strain>
    </source>
</reference>
<evidence type="ECO:0000313" key="7">
    <source>
        <dbReference type="Proteomes" id="UP001315278"/>
    </source>
</evidence>
<organism evidence="6 7">
    <name type="scientific">Bradyrhizobium jicamae</name>
    <dbReference type="NCBI Taxonomy" id="280332"/>
    <lineage>
        <taxon>Bacteria</taxon>
        <taxon>Pseudomonadati</taxon>
        <taxon>Pseudomonadota</taxon>
        <taxon>Alphaproteobacteria</taxon>
        <taxon>Hyphomicrobiales</taxon>
        <taxon>Nitrobacteraceae</taxon>
        <taxon>Bradyrhizobium</taxon>
    </lineage>
</organism>
<proteinExistence type="inferred from homology"/>
<comment type="caution">
    <text evidence="6">The sequence shown here is derived from an EMBL/GenBank/DDBJ whole genome shotgun (WGS) entry which is preliminary data.</text>
</comment>
<dbReference type="SUPFAM" id="SSF69255">
    <property type="entry name" value="gp5 N-terminal domain-like"/>
    <property type="match status" value="1"/>
</dbReference>
<evidence type="ECO:0000256" key="1">
    <source>
        <dbReference type="ARBA" id="ARBA00004613"/>
    </source>
</evidence>
<accession>A0ABS5FWU4</accession>
<dbReference type="NCBIfam" id="TIGR01646">
    <property type="entry name" value="vgr_GE"/>
    <property type="match status" value="1"/>
</dbReference>
<dbReference type="InterPro" id="IPR006531">
    <property type="entry name" value="Gp5/Vgr_OB"/>
</dbReference>
<keyword evidence="3" id="KW-0964">Secreted</keyword>